<name>S7PXR6_GLOTA</name>
<dbReference type="EMBL" id="KB469308">
    <property type="protein sequence ID" value="EPQ52308.1"/>
    <property type="molecule type" value="Genomic_DNA"/>
</dbReference>
<organism evidence="2 3">
    <name type="scientific">Gloeophyllum trabeum (strain ATCC 11539 / FP-39264 / Madison 617)</name>
    <name type="common">Brown rot fungus</name>
    <dbReference type="NCBI Taxonomy" id="670483"/>
    <lineage>
        <taxon>Eukaryota</taxon>
        <taxon>Fungi</taxon>
        <taxon>Dikarya</taxon>
        <taxon>Basidiomycota</taxon>
        <taxon>Agaricomycotina</taxon>
        <taxon>Agaricomycetes</taxon>
        <taxon>Gloeophyllales</taxon>
        <taxon>Gloeophyllaceae</taxon>
        <taxon>Gloeophyllum</taxon>
    </lineage>
</organism>
<dbReference type="eggNOG" id="ENOG502SKZI">
    <property type="taxonomic scope" value="Eukaryota"/>
</dbReference>
<keyword evidence="1" id="KW-0812">Transmembrane</keyword>
<feature type="transmembrane region" description="Helical" evidence="1">
    <location>
        <begin position="413"/>
        <end position="436"/>
    </location>
</feature>
<dbReference type="KEGG" id="gtr:GLOTRDRAFT_132424"/>
<accession>S7PXR6</accession>
<feature type="transmembrane region" description="Helical" evidence="1">
    <location>
        <begin position="537"/>
        <end position="557"/>
    </location>
</feature>
<dbReference type="GeneID" id="19302491"/>
<dbReference type="RefSeq" id="XP_007869472.1">
    <property type="nucleotide sequence ID" value="XM_007871281.1"/>
</dbReference>
<feature type="transmembrane region" description="Helical" evidence="1">
    <location>
        <begin position="448"/>
        <end position="467"/>
    </location>
</feature>
<dbReference type="AlphaFoldDB" id="S7PXR6"/>
<evidence type="ECO:0000313" key="2">
    <source>
        <dbReference type="EMBL" id="EPQ52308.1"/>
    </source>
</evidence>
<sequence>MLALDAAGSMRLAQESSLSPASSDFVIRRDKSLPKSIITDFNGSQTTVVNTEAEHTSSQQELSVPTITVPASERVCPSATLNPISSKEVCRYHRGSLMAKRESEYKVEILCVAQGTNLRVISHERQTPSFGGTCLPSGWEPYTHPEGALYFFHKEQRVYTDANIYDREYADTISELTCCLTRKIEETRQMGVDIPEDYETVLEPPKADDPSEDWGYYFVDHVSQSLFWTDSYHPDEWLREIAGETNRQHLQLELGSCYWYHVELYPHPREVSEEHIKEVQAILLHASIDSLTSLSSTSPYPSEDTQKMLTLVSKAKELGNSNGYTACVVGRLMSVLAHERFLNFHGQLIARLSRDHAVYEEEKRGRSWLLAVLSPLLFNGPRFHLKTLDEIWVDHIINYQCWARLIRRLQDEWQLISITSTVMVTVNVGFLAIQSVDRAGDTRSTAQLTGYLSAVLSIASIIAGLILSRQHRALKQNEATIAQAYLWSKHSERWGLEVLAIMYSLPYALLITCAFCVALTCQYFAFNPSIDTASVAGRLGVGLAWLFVLVLTAWVVLENWEGTEGHSVREHVVDFVDHARVRAAGAMAFVRDRLRGRYEQHSLLPLHRSA</sequence>
<dbReference type="OrthoDB" id="2657661at2759"/>
<feature type="transmembrane region" description="Helical" evidence="1">
    <location>
        <begin position="498"/>
        <end position="525"/>
    </location>
</feature>
<evidence type="ECO:0008006" key="4">
    <source>
        <dbReference type="Google" id="ProtNLM"/>
    </source>
</evidence>
<proteinExistence type="predicted"/>
<evidence type="ECO:0000313" key="3">
    <source>
        <dbReference type="Proteomes" id="UP000030669"/>
    </source>
</evidence>
<reference evidence="2 3" key="1">
    <citation type="journal article" date="2012" name="Science">
        <title>The Paleozoic origin of enzymatic lignin decomposition reconstructed from 31 fungal genomes.</title>
        <authorList>
            <person name="Floudas D."/>
            <person name="Binder M."/>
            <person name="Riley R."/>
            <person name="Barry K."/>
            <person name="Blanchette R.A."/>
            <person name="Henrissat B."/>
            <person name="Martinez A.T."/>
            <person name="Otillar R."/>
            <person name="Spatafora J.W."/>
            <person name="Yadav J.S."/>
            <person name="Aerts A."/>
            <person name="Benoit I."/>
            <person name="Boyd A."/>
            <person name="Carlson A."/>
            <person name="Copeland A."/>
            <person name="Coutinho P.M."/>
            <person name="de Vries R.P."/>
            <person name="Ferreira P."/>
            <person name="Findley K."/>
            <person name="Foster B."/>
            <person name="Gaskell J."/>
            <person name="Glotzer D."/>
            <person name="Gorecki P."/>
            <person name="Heitman J."/>
            <person name="Hesse C."/>
            <person name="Hori C."/>
            <person name="Igarashi K."/>
            <person name="Jurgens J.A."/>
            <person name="Kallen N."/>
            <person name="Kersten P."/>
            <person name="Kohler A."/>
            <person name="Kuees U."/>
            <person name="Kumar T.K.A."/>
            <person name="Kuo A."/>
            <person name="LaButti K."/>
            <person name="Larrondo L.F."/>
            <person name="Lindquist E."/>
            <person name="Ling A."/>
            <person name="Lombard V."/>
            <person name="Lucas S."/>
            <person name="Lundell T."/>
            <person name="Martin R."/>
            <person name="McLaughlin D.J."/>
            <person name="Morgenstern I."/>
            <person name="Morin E."/>
            <person name="Murat C."/>
            <person name="Nagy L.G."/>
            <person name="Nolan M."/>
            <person name="Ohm R.A."/>
            <person name="Patyshakuliyeva A."/>
            <person name="Rokas A."/>
            <person name="Ruiz-Duenas F.J."/>
            <person name="Sabat G."/>
            <person name="Salamov A."/>
            <person name="Samejima M."/>
            <person name="Schmutz J."/>
            <person name="Slot J.C."/>
            <person name="St John F."/>
            <person name="Stenlid J."/>
            <person name="Sun H."/>
            <person name="Sun S."/>
            <person name="Syed K."/>
            <person name="Tsang A."/>
            <person name="Wiebenga A."/>
            <person name="Young D."/>
            <person name="Pisabarro A."/>
            <person name="Eastwood D.C."/>
            <person name="Martin F."/>
            <person name="Cullen D."/>
            <person name="Grigoriev I.V."/>
            <person name="Hibbett D.S."/>
        </authorList>
    </citation>
    <scope>NUCLEOTIDE SEQUENCE [LARGE SCALE GENOMIC DNA]</scope>
    <source>
        <strain evidence="2 3">ATCC 11539</strain>
    </source>
</reference>
<protein>
    <recommendedName>
        <fullName evidence="4">WW domain-containing protein</fullName>
    </recommendedName>
</protein>
<keyword evidence="1" id="KW-0472">Membrane</keyword>
<dbReference type="OMA" id="SETANCH"/>
<dbReference type="Proteomes" id="UP000030669">
    <property type="component" value="Unassembled WGS sequence"/>
</dbReference>
<evidence type="ECO:0000256" key="1">
    <source>
        <dbReference type="SAM" id="Phobius"/>
    </source>
</evidence>
<gene>
    <name evidence="2" type="ORF">GLOTRDRAFT_132424</name>
</gene>
<keyword evidence="1" id="KW-1133">Transmembrane helix</keyword>
<keyword evidence="3" id="KW-1185">Reference proteome</keyword>
<dbReference type="HOGENOM" id="CLU_015091_2_2_1"/>